<protein>
    <submittedName>
        <fullName evidence="1">Uncharacterized protein</fullName>
    </submittedName>
</protein>
<dbReference type="Proteomes" id="UP000075683">
    <property type="component" value="Unassembled WGS sequence"/>
</dbReference>
<dbReference type="EMBL" id="LQYT01000005">
    <property type="protein sequence ID" value="KYD22929.1"/>
    <property type="molecule type" value="Genomic_DNA"/>
</dbReference>
<reference evidence="1 2" key="1">
    <citation type="submission" date="2016-01" db="EMBL/GenBank/DDBJ databases">
        <title>Draft Genome Sequences of Seven Thermophilic Sporeformers Isolated from Foods.</title>
        <authorList>
            <person name="Berendsen E.M."/>
            <person name="Wells-Bennik M.H."/>
            <person name="Krawcyk A.O."/>
            <person name="De Jong A."/>
            <person name="Holsappel S."/>
            <person name="Eijlander R.T."/>
            <person name="Kuipers O.P."/>
        </authorList>
    </citation>
    <scope>NUCLEOTIDE SEQUENCE [LARGE SCALE GENOMIC DNA]</scope>
    <source>
        <strain evidence="1 2">B4135</strain>
    </source>
</reference>
<sequence length="112" mass="11822">MTLPPAGGGRLSRLPAALSCPREAERKAMPPLAGRRMPLPLTAIADGEKLPAETGKIALPRTSGMRFSSVAVSALSRGRLKPGRPLPETVPAQERKPVPFQSAATYVIIKVS</sequence>
<dbReference type="AlphaFoldDB" id="A0A150MF55"/>
<name>A0A150MF55_9BACI</name>
<proteinExistence type="predicted"/>
<evidence type="ECO:0000313" key="2">
    <source>
        <dbReference type="Proteomes" id="UP000075683"/>
    </source>
</evidence>
<gene>
    <name evidence="1" type="ORF">B4135_1051</name>
</gene>
<dbReference type="STRING" id="301148.B4135_1051"/>
<organism evidence="1 2">
    <name type="scientific">Caldibacillus debilis</name>
    <dbReference type="NCBI Taxonomy" id="301148"/>
    <lineage>
        <taxon>Bacteria</taxon>
        <taxon>Bacillati</taxon>
        <taxon>Bacillota</taxon>
        <taxon>Bacilli</taxon>
        <taxon>Bacillales</taxon>
        <taxon>Bacillaceae</taxon>
        <taxon>Caldibacillus</taxon>
    </lineage>
</organism>
<comment type="caution">
    <text evidence="1">The sequence shown here is derived from an EMBL/GenBank/DDBJ whole genome shotgun (WGS) entry which is preliminary data.</text>
</comment>
<evidence type="ECO:0000313" key="1">
    <source>
        <dbReference type="EMBL" id="KYD22929.1"/>
    </source>
</evidence>
<accession>A0A150MF55</accession>